<proteinExistence type="predicted"/>
<keyword evidence="5" id="KW-0804">Transcription</keyword>
<gene>
    <name evidence="7" type="ORF">BHQ10_002568</name>
</gene>
<dbReference type="EMBL" id="MIKG01000003">
    <property type="protein sequence ID" value="RAO66556.1"/>
    <property type="molecule type" value="Genomic_DNA"/>
</dbReference>
<evidence type="ECO:0000256" key="5">
    <source>
        <dbReference type="ARBA" id="ARBA00023163"/>
    </source>
</evidence>
<dbReference type="PANTHER" id="PTHR36206:SF14">
    <property type="entry name" value="ZN(2)-C6 FUNGAL-TYPE DOMAIN-CONTAINING PROTEIN-RELATED"/>
    <property type="match status" value="1"/>
</dbReference>
<dbReference type="PANTHER" id="PTHR36206">
    <property type="entry name" value="ASPERCRYPTIN BIOSYNTHESIS CLUSTER-SPECIFIC TRANSCRIPTION REGULATOR ATNN-RELATED"/>
    <property type="match status" value="1"/>
</dbReference>
<evidence type="ECO:0000313" key="7">
    <source>
        <dbReference type="EMBL" id="RAO66556.1"/>
    </source>
</evidence>
<keyword evidence="3" id="KW-0805">Transcription regulation</keyword>
<name>A0A364KSM6_TALAM</name>
<evidence type="ECO:0000256" key="4">
    <source>
        <dbReference type="ARBA" id="ARBA00023125"/>
    </source>
</evidence>
<protein>
    <submittedName>
        <fullName evidence="7">Uncharacterized protein</fullName>
    </submittedName>
</protein>
<keyword evidence="4" id="KW-0238">DNA-binding</keyword>
<dbReference type="GO" id="GO:0046872">
    <property type="term" value="F:metal ion binding"/>
    <property type="evidence" value="ECO:0007669"/>
    <property type="project" value="UniProtKB-KW"/>
</dbReference>
<organism evidence="7 8">
    <name type="scientific">Talaromyces amestolkiae</name>
    <dbReference type="NCBI Taxonomy" id="1196081"/>
    <lineage>
        <taxon>Eukaryota</taxon>
        <taxon>Fungi</taxon>
        <taxon>Dikarya</taxon>
        <taxon>Ascomycota</taxon>
        <taxon>Pezizomycotina</taxon>
        <taxon>Eurotiomycetes</taxon>
        <taxon>Eurotiomycetidae</taxon>
        <taxon>Eurotiales</taxon>
        <taxon>Trichocomaceae</taxon>
        <taxon>Talaromyces</taxon>
        <taxon>Talaromyces sect. Talaromyces</taxon>
    </lineage>
</organism>
<keyword evidence="8" id="KW-1185">Reference proteome</keyword>
<keyword evidence="6" id="KW-0539">Nucleus</keyword>
<evidence type="ECO:0000256" key="2">
    <source>
        <dbReference type="ARBA" id="ARBA00022833"/>
    </source>
</evidence>
<dbReference type="GeneID" id="63791785"/>
<reference evidence="7 8" key="1">
    <citation type="journal article" date="2017" name="Biotechnol. Biofuels">
        <title>Differential beta-glucosidase expression as a function of carbon source availability in Talaromyces amestolkiae: a genomic and proteomic approach.</title>
        <authorList>
            <person name="de Eugenio L.I."/>
            <person name="Mendez-Liter J.A."/>
            <person name="Nieto-Dominguez M."/>
            <person name="Alonso L."/>
            <person name="Gil-Munoz J."/>
            <person name="Barriuso J."/>
            <person name="Prieto A."/>
            <person name="Martinez M.J."/>
        </authorList>
    </citation>
    <scope>NUCLEOTIDE SEQUENCE [LARGE SCALE GENOMIC DNA]</scope>
    <source>
        <strain evidence="7 8">CIB</strain>
    </source>
</reference>
<sequence>MLGNSGLINDETRTGRHNEALRWYSRSLTNLQRKINQGTADIVVVLVSCAIFSIIEVLQGNLWAAVMMQKHATDLIINTLTRAEDTKSTRYAAVNKMVVPFFMRMDAFGLILNDDLVVSKNTTRISSVLKLETGFTTLSGAGTALYALVAEWKVFNQDAFRHFRGVVDAQTAEKAYLTARQAELENRLLCWHRQLLSLEAMNQFQNPQSRGDSLTRKTGGAIALLLMVYTSTLIHTQTALSDNETDYDRYQADFAQIIDYAPIALTATAVDDDGDLQPHFAFELGIGSPLFNTVLKCRSPSLRRQALRYLAQTPPIQSIYTGIHAADLLAALVAIEEDKSLYEATITESHINGKVILDTILATPGRIPTLTERVRDYMLLPPESTAETQMYFWVRYTRNEANGRDRKWQLVEEESRILSRLQSRYK</sequence>
<keyword evidence="2" id="KW-0862">Zinc</keyword>
<comment type="caution">
    <text evidence="7">The sequence shown here is derived from an EMBL/GenBank/DDBJ whole genome shotgun (WGS) entry which is preliminary data.</text>
</comment>
<dbReference type="STRING" id="1196081.A0A364KSM6"/>
<evidence type="ECO:0000256" key="3">
    <source>
        <dbReference type="ARBA" id="ARBA00023015"/>
    </source>
</evidence>
<evidence type="ECO:0000256" key="6">
    <source>
        <dbReference type="ARBA" id="ARBA00023242"/>
    </source>
</evidence>
<evidence type="ECO:0000313" key="8">
    <source>
        <dbReference type="Proteomes" id="UP000249363"/>
    </source>
</evidence>
<dbReference type="GO" id="GO:0003677">
    <property type="term" value="F:DNA binding"/>
    <property type="evidence" value="ECO:0007669"/>
    <property type="project" value="UniProtKB-KW"/>
</dbReference>
<evidence type="ECO:0000256" key="1">
    <source>
        <dbReference type="ARBA" id="ARBA00022723"/>
    </source>
</evidence>
<dbReference type="OrthoDB" id="4223097at2759"/>
<accession>A0A364KSM6</accession>
<dbReference type="AlphaFoldDB" id="A0A364KSM6"/>
<dbReference type="RefSeq" id="XP_040731073.1">
    <property type="nucleotide sequence ID" value="XM_040874728.1"/>
</dbReference>
<dbReference type="Proteomes" id="UP000249363">
    <property type="component" value="Unassembled WGS sequence"/>
</dbReference>
<dbReference type="InterPro" id="IPR052360">
    <property type="entry name" value="Transcr_Regulatory_Proteins"/>
</dbReference>
<keyword evidence="1" id="KW-0479">Metal-binding</keyword>